<feature type="coiled-coil region" evidence="2">
    <location>
        <begin position="266"/>
        <end position="420"/>
    </location>
</feature>
<proteinExistence type="predicted"/>
<feature type="domain" description="CCDC144C-like coiled-coil" evidence="5">
    <location>
        <begin position="1"/>
        <end position="282"/>
    </location>
</feature>
<keyword evidence="7" id="KW-1185">Reference proteome</keyword>
<evidence type="ECO:0000259" key="5">
    <source>
        <dbReference type="Pfam" id="PF14915"/>
    </source>
</evidence>
<evidence type="ECO:0000313" key="7">
    <source>
        <dbReference type="Proteomes" id="UP001166674"/>
    </source>
</evidence>
<accession>A0AA41N118</accession>
<evidence type="ECO:0000256" key="3">
    <source>
        <dbReference type="SAM" id="MobiDB-lite"/>
    </source>
</evidence>
<dbReference type="AlphaFoldDB" id="A0AA41N118"/>
<evidence type="ECO:0000256" key="2">
    <source>
        <dbReference type="SAM" id="Coils"/>
    </source>
</evidence>
<dbReference type="InterPro" id="IPR021885">
    <property type="entry name" value="DUF3496"/>
</dbReference>
<protein>
    <submittedName>
        <fullName evidence="6">Coiled-coil domain-containing protein 144A</fullName>
    </submittedName>
</protein>
<organism evidence="6 7">
    <name type="scientific">Sciurus carolinensis</name>
    <name type="common">Eastern gray squirrel</name>
    <dbReference type="NCBI Taxonomy" id="30640"/>
    <lineage>
        <taxon>Eukaryota</taxon>
        <taxon>Metazoa</taxon>
        <taxon>Chordata</taxon>
        <taxon>Craniata</taxon>
        <taxon>Vertebrata</taxon>
        <taxon>Euteleostomi</taxon>
        <taxon>Mammalia</taxon>
        <taxon>Eutheria</taxon>
        <taxon>Euarchontoglires</taxon>
        <taxon>Glires</taxon>
        <taxon>Rodentia</taxon>
        <taxon>Sciuromorpha</taxon>
        <taxon>Sciuridae</taxon>
        <taxon>Sciurinae</taxon>
        <taxon>Sciurini</taxon>
        <taxon>Sciurus</taxon>
    </lineage>
</organism>
<dbReference type="SUPFAM" id="SSF57997">
    <property type="entry name" value="Tropomyosin"/>
    <property type="match status" value="1"/>
</dbReference>
<dbReference type="PANTHER" id="PTHR24147">
    <property type="entry name" value="ANKYRIN REPEAT DOMAIN 36-RELATED"/>
    <property type="match status" value="1"/>
</dbReference>
<name>A0AA41N118_SCICA</name>
<sequence length="422" mass="50129">MHKMDMLQDEIAMLKLERETKNQTQEKEKKYLEHIESLEEKVNDFQKTVKLKEETMNQMRAEIAVLKFNLESGRHNNERKETDIGSNNSRLANASRDCDQTQTSKRDLEHASQRGRDEHFHLQDEMNAAISNLGNESERKFSGLENKLHLVRDDVGKNTLILEHLQRDVRRIRCQMKETECVHQNEQRKASNYVGKKEYEEERSSQLQSENTLLHQVNEVGNKDKIVVNMQDQFHDVPEKVQHHMKTPTLTLKERNKESDNKSDHLQEKVHQYKNVKAERSELSSKKNLREKCEKLEEENSKLIQELTNLKKHTEELTKEHSQIEKYKQDTEERAKKELTTKLKQVNLLLQKETENQEHLDALRKTNMDAQRSKLELQIKELESEVLQTRTKRDSTKIKLQRFKQLYREERKTRKSLSSEVN</sequence>
<feature type="compositionally biased region" description="Basic and acidic residues" evidence="3">
    <location>
        <begin position="96"/>
        <end position="116"/>
    </location>
</feature>
<reference evidence="6" key="1">
    <citation type="submission" date="2020-03" db="EMBL/GenBank/DDBJ databases">
        <title>Studies in the Genomics of Life Span.</title>
        <authorList>
            <person name="Glass D."/>
        </authorList>
    </citation>
    <scope>NUCLEOTIDE SEQUENCE</scope>
    <source>
        <strain evidence="6">SUZIE</strain>
        <tissue evidence="6">Muscle</tissue>
    </source>
</reference>
<comment type="caution">
    <text evidence="6">The sequence shown here is derived from an EMBL/GenBank/DDBJ whole genome shotgun (WGS) entry which is preliminary data.</text>
</comment>
<evidence type="ECO:0000259" key="4">
    <source>
        <dbReference type="Pfam" id="PF12001"/>
    </source>
</evidence>
<dbReference type="Pfam" id="PF12001">
    <property type="entry name" value="DUF3496"/>
    <property type="match status" value="1"/>
</dbReference>
<dbReference type="Proteomes" id="UP001166674">
    <property type="component" value="Unassembled WGS sequence"/>
</dbReference>
<gene>
    <name evidence="6" type="ORF">SUZIE_164805</name>
</gene>
<feature type="region of interest" description="Disordered" evidence="3">
    <location>
        <begin position="74"/>
        <end position="116"/>
    </location>
</feature>
<keyword evidence="1 2" id="KW-0175">Coiled coil</keyword>
<feature type="coiled-coil region" evidence="2">
    <location>
        <begin position="4"/>
        <end position="62"/>
    </location>
</feature>
<dbReference type="InterPro" id="IPR039497">
    <property type="entry name" value="CC144C-like_CC_dom"/>
</dbReference>
<feature type="compositionally biased region" description="Basic and acidic residues" evidence="3">
    <location>
        <begin position="74"/>
        <end position="83"/>
    </location>
</feature>
<feature type="domain" description="DUF3496" evidence="4">
    <location>
        <begin position="372"/>
        <end position="422"/>
    </location>
</feature>
<dbReference type="EMBL" id="JAATJV010378844">
    <property type="protein sequence ID" value="MBZ3881809.1"/>
    <property type="molecule type" value="Genomic_DNA"/>
</dbReference>
<evidence type="ECO:0000313" key="6">
    <source>
        <dbReference type="EMBL" id="MBZ3881809.1"/>
    </source>
</evidence>
<dbReference type="InterPro" id="IPR050657">
    <property type="entry name" value="Ankyrin_repeat_domain"/>
</dbReference>
<dbReference type="Pfam" id="PF14915">
    <property type="entry name" value="CCDC144C"/>
    <property type="match status" value="1"/>
</dbReference>
<dbReference type="PANTHER" id="PTHR24147:SF60">
    <property type="entry name" value="ANKYRIN REPEAT DOMAIN-CONTAINING PROTEIN 26-RELATED"/>
    <property type="match status" value="1"/>
</dbReference>
<evidence type="ECO:0000256" key="1">
    <source>
        <dbReference type="ARBA" id="ARBA00023054"/>
    </source>
</evidence>